<sequence>MALALDEIRPGIVVHLDTAILLNDPRCVYTPTGFFRSGYFICIAIGPGSTSWLHVTSKPGQTGSRLAIPPRWRGGGSLRWRKGPCFVSDVRAPHVGRDVVFCDAARDELPILPTGRPYVTADALDAIEREISLWKRLTT</sequence>
<evidence type="ECO:0000313" key="2">
    <source>
        <dbReference type="Proteomes" id="UP000272247"/>
    </source>
</evidence>
<proteinExistence type="predicted"/>
<accession>A0A3G1GLK1</accession>
<dbReference type="Proteomes" id="UP000272247">
    <property type="component" value="Segment"/>
</dbReference>
<keyword evidence="2" id="KW-1185">Reference proteome</keyword>
<gene>
    <name evidence="1" type="ORF">K1pha_33</name>
</gene>
<organism evidence="1 2">
    <name type="scientific">Xanthomonas phage KPhi1</name>
    <dbReference type="NCBI Taxonomy" id="1927017"/>
    <lineage>
        <taxon>Viruses</taxon>
        <taxon>Duplodnaviria</taxon>
        <taxon>Heunggongvirae</taxon>
        <taxon>Uroviricota</taxon>
        <taxon>Caudoviricetes</taxon>
        <taxon>Kantovirinae</taxon>
        <taxon>Beograduvirus</taxon>
        <taxon>Beograduvirus KPhi1</taxon>
    </lineage>
</organism>
<protein>
    <submittedName>
        <fullName evidence="1">Uncharacterized protein</fullName>
    </submittedName>
</protein>
<reference evidence="1 2" key="1">
    <citation type="submission" date="2016-11" db="EMBL/GenBank/DDBJ databases">
        <authorList>
            <person name="Gasic K."/>
        </authorList>
    </citation>
    <scope>NUCLEOTIDE SEQUENCE [LARGE SCALE GENOMIC DNA]</scope>
</reference>
<dbReference type="EMBL" id="KY210139">
    <property type="protein sequence ID" value="APQ41912.1"/>
    <property type="molecule type" value="Genomic_DNA"/>
</dbReference>
<evidence type="ECO:0000313" key="1">
    <source>
        <dbReference type="EMBL" id="APQ41912.1"/>
    </source>
</evidence>
<name>A0A3G1GLK1_9CAUD</name>